<feature type="region of interest" description="Disordered" evidence="1">
    <location>
        <begin position="132"/>
        <end position="153"/>
    </location>
</feature>
<evidence type="ECO:0000313" key="4">
    <source>
        <dbReference type="Proteomes" id="UP001152607"/>
    </source>
</evidence>
<sequence length="266" mass="29513">MAPADSPFTDYYKILLISVDATDDEIKSAFRRLALIHHPDKQVKKPQNANDNAASFRKIREAYSILIDPNLRPAPFQDQTPLKPFPSRKKTNSGDWAKQFGEKYVKSKHNDCECPNDSDPETEWAEAKAWSRDFDKDQQDKSNSASSARETFSPEQFAEFPFPNLPSTGFPPRQYAGFAAFAAGDGGWDSFGVHKMSHKLAVKMQALEGIPEDCNVPPPQWEGGLGGCVCIFCPQRSFTYDCKCCPGCGALACAKCLTKISELADQ</sequence>
<feature type="domain" description="J" evidence="2">
    <location>
        <begin position="10"/>
        <end position="81"/>
    </location>
</feature>
<dbReference type="Pfam" id="PF00226">
    <property type="entry name" value="DnaJ"/>
    <property type="match status" value="1"/>
</dbReference>
<dbReference type="AlphaFoldDB" id="A0A9W4XPN9"/>
<dbReference type="Proteomes" id="UP001152607">
    <property type="component" value="Unassembled WGS sequence"/>
</dbReference>
<dbReference type="PANTHER" id="PTHR24074">
    <property type="entry name" value="CO-CHAPERONE PROTEIN DJLA"/>
    <property type="match status" value="1"/>
</dbReference>
<dbReference type="PROSITE" id="PS50076">
    <property type="entry name" value="DNAJ_2"/>
    <property type="match status" value="1"/>
</dbReference>
<dbReference type="InterPro" id="IPR001623">
    <property type="entry name" value="DnaJ_domain"/>
</dbReference>
<feature type="region of interest" description="Disordered" evidence="1">
    <location>
        <begin position="75"/>
        <end position="94"/>
    </location>
</feature>
<gene>
    <name evidence="3" type="ORF">PDIGIT_LOCUS12218</name>
</gene>
<dbReference type="SMART" id="SM00271">
    <property type="entry name" value="DnaJ"/>
    <property type="match status" value="1"/>
</dbReference>
<protein>
    <recommendedName>
        <fullName evidence="2">J domain-containing protein</fullName>
    </recommendedName>
</protein>
<accession>A0A9W4XPN9</accession>
<feature type="compositionally biased region" description="Polar residues" evidence="1">
    <location>
        <begin position="141"/>
        <end position="153"/>
    </location>
</feature>
<reference evidence="3" key="1">
    <citation type="submission" date="2023-01" db="EMBL/GenBank/DDBJ databases">
        <authorList>
            <person name="Van Ghelder C."/>
            <person name="Rancurel C."/>
        </authorList>
    </citation>
    <scope>NUCLEOTIDE SEQUENCE</scope>
    <source>
        <strain evidence="3">CNCM I-4278</strain>
    </source>
</reference>
<evidence type="ECO:0000313" key="3">
    <source>
        <dbReference type="EMBL" id="CAI6339078.1"/>
    </source>
</evidence>
<evidence type="ECO:0000256" key="1">
    <source>
        <dbReference type="SAM" id="MobiDB-lite"/>
    </source>
</evidence>
<evidence type="ECO:0000259" key="2">
    <source>
        <dbReference type="PROSITE" id="PS50076"/>
    </source>
</evidence>
<dbReference type="CDD" id="cd06257">
    <property type="entry name" value="DnaJ"/>
    <property type="match status" value="1"/>
</dbReference>
<organism evidence="3 4">
    <name type="scientific">Periconia digitata</name>
    <dbReference type="NCBI Taxonomy" id="1303443"/>
    <lineage>
        <taxon>Eukaryota</taxon>
        <taxon>Fungi</taxon>
        <taxon>Dikarya</taxon>
        <taxon>Ascomycota</taxon>
        <taxon>Pezizomycotina</taxon>
        <taxon>Dothideomycetes</taxon>
        <taxon>Pleosporomycetidae</taxon>
        <taxon>Pleosporales</taxon>
        <taxon>Massarineae</taxon>
        <taxon>Periconiaceae</taxon>
        <taxon>Periconia</taxon>
    </lineage>
</organism>
<dbReference type="Gene3D" id="1.10.287.110">
    <property type="entry name" value="DnaJ domain"/>
    <property type="match status" value="1"/>
</dbReference>
<dbReference type="EMBL" id="CAOQHR010000008">
    <property type="protein sequence ID" value="CAI6339078.1"/>
    <property type="molecule type" value="Genomic_DNA"/>
</dbReference>
<dbReference type="OrthoDB" id="10250354at2759"/>
<comment type="caution">
    <text evidence="3">The sequence shown here is derived from an EMBL/GenBank/DDBJ whole genome shotgun (WGS) entry which is preliminary data.</text>
</comment>
<keyword evidence="4" id="KW-1185">Reference proteome</keyword>
<dbReference type="PRINTS" id="PR00625">
    <property type="entry name" value="JDOMAIN"/>
</dbReference>
<proteinExistence type="predicted"/>
<dbReference type="InterPro" id="IPR050817">
    <property type="entry name" value="DjlA_DnaK_co-chaperone"/>
</dbReference>
<dbReference type="InterPro" id="IPR036869">
    <property type="entry name" value="J_dom_sf"/>
</dbReference>
<name>A0A9W4XPN9_9PLEO</name>
<dbReference type="SUPFAM" id="SSF46565">
    <property type="entry name" value="Chaperone J-domain"/>
    <property type="match status" value="1"/>
</dbReference>